<organism evidence="2 3">
    <name type="scientific">Lithospermum erythrorhizon</name>
    <name type="common">Purple gromwell</name>
    <name type="synonym">Lithospermum officinale var. erythrorhizon</name>
    <dbReference type="NCBI Taxonomy" id="34254"/>
    <lineage>
        <taxon>Eukaryota</taxon>
        <taxon>Viridiplantae</taxon>
        <taxon>Streptophyta</taxon>
        <taxon>Embryophyta</taxon>
        <taxon>Tracheophyta</taxon>
        <taxon>Spermatophyta</taxon>
        <taxon>Magnoliopsida</taxon>
        <taxon>eudicotyledons</taxon>
        <taxon>Gunneridae</taxon>
        <taxon>Pentapetalae</taxon>
        <taxon>asterids</taxon>
        <taxon>lamiids</taxon>
        <taxon>Boraginales</taxon>
        <taxon>Boraginaceae</taxon>
        <taxon>Boraginoideae</taxon>
        <taxon>Lithospermeae</taxon>
        <taxon>Lithospermum</taxon>
    </lineage>
</organism>
<accession>A0AAV3QVF2</accession>
<sequence length="386" mass="43474">MGDFNVVKGLSEQVGCKSLDNRALEDFNDCLLNCRLEDAGYIGSSLSWTNGLIAKRLDRVMHNQEFGELFPHIKFKHPTFLRVVEDTWRLPIHGDPLFVLGMKLKRLKEYLNSWNKNVFGNVISMVEQADEEVQQCEAAYEGSSDPVLREALHLAKAKHLRCLAIQEDFSVSKVASNGFRKETKTQAIEESGVKNFRALFMEDTVADDEEMLDCIPSLVTNEDNDRVMVEPDMEELRQIVFSLNKDSLGGPNGFNGHFFDNFWSLIAADLLAAVKHFMAGSSLHQSFTSTALALIPKKDNPKSWKEYTPISLCSFVNKIISKLLSTRIAPILPKLISENQAGFVRGGLIQDNILLAQEMMHHIDKGDKYGNVILNLDMSKAFDRLS</sequence>
<proteinExistence type="predicted"/>
<name>A0AAV3QVF2_LITER</name>
<gene>
    <name evidence="2" type="ORF">LIER_22020</name>
</gene>
<feature type="domain" description="Reverse transcriptase" evidence="1">
    <location>
        <begin position="295"/>
        <end position="384"/>
    </location>
</feature>
<reference evidence="2 3" key="1">
    <citation type="submission" date="2024-01" db="EMBL/GenBank/DDBJ databases">
        <title>The complete chloroplast genome sequence of Lithospermum erythrorhizon: insights into the phylogenetic relationship among Boraginaceae species and the maternal lineages of purple gromwells.</title>
        <authorList>
            <person name="Okada T."/>
            <person name="Watanabe K."/>
        </authorList>
    </citation>
    <scope>NUCLEOTIDE SEQUENCE [LARGE SCALE GENOMIC DNA]</scope>
</reference>
<dbReference type="InterPro" id="IPR052343">
    <property type="entry name" value="Retrotransposon-Effector_Assoc"/>
</dbReference>
<dbReference type="PANTHER" id="PTHR46890">
    <property type="entry name" value="NON-LTR RETROLELEMENT REVERSE TRANSCRIPTASE-LIKE PROTEIN-RELATED"/>
    <property type="match status" value="1"/>
</dbReference>
<dbReference type="EMBL" id="BAABME010005925">
    <property type="protein sequence ID" value="GAA0166986.1"/>
    <property type="molecule type" value="Genomic_DNA"/>
</dbReference>
<evidence type="ECO:0000313" key="3">
    <source>
        <dbReference type="Proteomes" id="UP001454036"/>
    </source>
</evidence>
<keyword evidence="3" id="KW-1185">Reference proteome</keyword>
<dbReference type="InterPro" id="IPR000477">
    <property type="entry name" value="RT_dom"/>
</dbReference>
<dbReference type="Pfam" id="PF00078">
    <property type="entry name" value="RVT_1"/>
    <property type="match status" value="1"/>
</dbReference>
<evidence type="ECO:0000259" key="1">
    <source>
        <dbReference type="Pfam" id="PF00078"/>
    </source>
</evidence>
<dbReference type="PANTHER" id="PTHR46890:SF28">
    <property type="entry name" value="REVERSE TRANSCRIPTASE DOMAIN-CONTAINING PROTEIN"/>
    <property type="match status" value="1"/>
</dbReference>
<evidence type="ECO:0000313" key="2">
    <source>
        <dbReference type="EMBL" id="GAA0166986.1"/>
    </source>
</evidence>
<comment type="caution">
    <text evidence="2">The sequence shown here is derived from an EMBL/GenBank/DDBJ whole genome shotgun (WGS) entry which is preliminary data.</text>
</comment>
<dbReference type="AlphaFoldDB" id="A0AAV3QVF2"/>
<dbReference type="Proteomes" id="UP001454036">
    <property type="component" value="Unassembled WGS sequence"/>
</dbReference>
<protein>
    <recommendedName>
        <fullName evidence="1">Reverse transcriptase domain-containing protein</fullName>
    </recommendedName>
</protein>